<sequence>MAALPDQETSGPQLIECTSDVRDLSSVVSDEYGTFEVSMIEVESEFEDLRLKSSLNLCERACYTCSEECLFVWLLLSAPFQLMTYKTLVFHTANFIFSVFAVVCVLVLYVAKLPLSLCTIRFRRVETWTMRHLLQLDCALFNFVSPPGERIMVYSPSVHMQQEGLYGVYAQLYFGGVKLLATGVPGAIAGIMFAWSLQNVVAMSLSSSEPDATSLNGHSLSASHELEVMAVVAIVAIYACVLLLHVFAFISRQFTIFFCSQYLLYAGGV</sequence>
<gene>
    <name evidence="2" type="ORF">PHPALM_18692</name>
</gene>
<protein>
    <submittedName>
        <fullName evidence="2">Transmembrane protein</fullName>
    </submittedName>
</protein>
<dbReference type="AlphaFoldDB" id="A0A2P4XJ46"/>
<proteinExistence type="predicted"/>
<feature type="transmembrane region" description="Helical" evidence="1">
    <location>
        <begin position="228"/>
        <end position="250"/>
    </location>
</feature>
<dbReference type="EMBL" id="NCKW01010079">
    <property type="protein sequence ID" value="POM65570.1"/>
    <property type="molecule type" value="Genomic_DNA"/>
</dbReference>
<feature type="transmembrane region" description="Helical" evidence="1">
    <location>
        <begin position="179"/>
        <end position="197"/>
    </location>
</feature>
<keyword evidence="1" id="KW-1133">Transmembrane helix</keyword>
<keyword evidence="1 2" id="KW-0812">Transmembrane</keyword>
<organism evidence="2 3">
    <name type="scientific">Phytophthora palmivora</name>
    <dbReference type="NCBI Taxonomy" id="4796"/>
    <lineage>
        <taxon>Eukaryota</taxon>
        <taxon>Sar</taxon>
        <taxon>Stramenopiles</taxon>
        <taxon>Oomycota</taxon>
        <taxon>Peronosporomycetes</taxon>
        <taxon>Peronosporales</taxon>
        <taxon>Peronosporaceae</taxon>
        <taxon>Phytophthora</taxon>
    </lineage>
</organism>
<evidence type="ECO:0000256" key="1">
    <source>
        <dbReference type="SAM" id="Phobius"/>
    </source>
</evidence>
<feature type="transmembrane region" description="Helical" evidence="1">
    <location>
        <begin position="88"/>
        <end position="111"/>
    </location>
</feature>
<evidence type="ECO:0000313" key="3">
    <source>
        <dbReference type="Proteomes" id="UP000237271"/>
    </source>
</evidence>
<dbReference type="Proteomes" id="UP000237271">
    <property type="component" value="Unassembled WGS sequence"/>
</dbReference>
<dbReference type="OrthoDB" id="111770at2759"/>
<reference evidence="2 3" key="1">
    <citation type="journal article" date="2017" name="Genome Biol. Evol.">
        <title>Phytophthora megakarya and P. palmivora, closely related causal agents of cacao black pod rot, underwent increases in genome sizes and gene numbers by different mechanisms.</title>
        <authorList>
            <person name="Ali S.S."/>
            <person name="Shao J."/>
            <person name="Lary D.J."/>
            <person name="Kronmiller B."/>
            <person name="Shen D."/>
            <person name="Strem M.D."/>
            <person name="Amoako-Attah I."/>
            <person name="Akrofi A.Y."/>
            <person name="Begoude B.A."/>
            <person name="Ten Hoopen G.M."/>
            <person name="Coulibaly K."/>
            <person name="Kebe B.I."/>
            <person name="Melnick R.L."/>
            <person name="Guiltinan M.J."/>
            <person name="Tyler B.M."/>
            <person name="Meinhardt L.W."/>
            <person name="Bailey B.A."/>
        </authorList>
    </citation>
    <scope>NUCLEOTIDE SEQUENCE [LARGE SCALE GENOMIC DNA]</scope>
    <source>
        <strain evidence="3">sbr112.9</strain>
    </source>
</reference>
<comment type="caution">
    <text evidence="2">The sequence shown here is derived from an EMBL/GenBank/DDBJ whole genome shotgun (WGS) entry which is preliminary data.</text>
</comment>
<keyword evidence="3" id="KW-1185">Reference proteome</keyword>
<evidence type="ECO:0000313" key="2">
    <source>
        <dbReference type="EMBL" id="POM65570.1"/>
    </source>
</evidence>
<name>A0A2P4XJ46_9STRA</name>
<keyword evidence="1" id="KW-0472">Membrane</keyword>
<accession>A0A2P4XJ46</accession>